<dbReference type="RefSeq" id="WP_196123554.1">
    <property type="nucleotide sequence ID" value="NZ_JADPMR010000001.1"/>
</dbReference>
<protein>
    <submittedName>
        <fullName evidence="2">Glycosyltransferase family 2 protein</fullName>
    </submittedName>
</protein>
<dbReference type="EMBL" id="JADPMR010000001">
    <property type="protein sequence ID" value="MBF9001178.1"/>
    <property type="molecule type" value="Genomic_DNA"/>
</dbReference>
<dbReference type="InterPro" id="IPR001173">
    <property type="entry name" value="Glyco_trans_2-like"/>
</dbReference>
<reference evidence="2 3" key="1">
    <citation type="submission" date="2020-11" db="EMBL/GenBank/DDBJ databases">
        <title>Vibrio nitrifigilis sp. nov., a marine nitrogen-fixing bacterium isolated from the lagoon sediment of an islet inside an atoll.</title>
        <authorList>
            <person name="Wang L.-T."/>
            <person name="Shieh W.Y."/>
        </authorList>
    </citation>
    <scope>NUCLEOTIDE SEQUENCE [LARGE SCALE GENOMIC DNA]</scope>
    <source>
        <strain evidence="2 3">NFV-1</strain>
    </source>
</reference>
<dbReference type="Pfam" id="PF00535">
    <property type="entry name" value="Glycos_transf_2"/>
    <property type="match status" value="1"/>
</dbReference>
<dbReference type="Gene3D" id="3.90.550.10">
    <property type="entry name" value="Spore Coat Polysaccharide Biosynthesis Protein SpsA, Chain A"/>
    <property type="match status" value="1"/>
</dbReference>
<dbReference type="InterPro" id="IPR029044">
    <property type="entry name" value="Nucleotide-diphossugar_trans"/>
</dbReference>
<feature type="domain" description="Glycosyltransferase 2-like" evidence="1">
    <location>
        <begin position="3"/>
        <end position="100"/>
    </location>
</feature>
<evidence type="ECO:0000313" key="3">
    <source>
        <dbReference type="Proteomes" id="UP000597206"/>
    </source>
</evidence>
<dbReference type="PANTHER" id="PTHR22916">
    <property type="entry name" value="GLYCOSYLTRANSFERASE"/>
    <property type="match status" value="1"/>
</dbReference>
<accession>A0ABS0GG17</accession>
<organism evidence="2 3">
    <name type="scientific">Vibrio nitrifigilis</name>
    <dbReference type="NCBI Taxonomy" id="2789781"/>
    <lineage>
        <taxon>Bacteria</taxon>
        <taxon>Pseudomonadati</taxon>
        <taxon>Pseudomonadota</taxon>
        <taxon>Gammaproteobacteria</taxon>
        <taxon>Vibrionales</taxon>
        <taxon>Vibrionaceae</taxon>
        <taxon>Vibrio</taxon>
    </lineage>
</organism>
<dbReference type="PANTHER" id="PTHR22916:SF3">
    <property type="entry name" value="UDP-GLCNAC:BETAGAL BETA-1,3-N-ACETYLGLUCOSAMINYLTRANSFERASE-LIKE PROTEIN 1"/>
    <property type="match status" value="1"/>
</dbReference>
<dbReference type="Proteomes" id="UP000597206">
    <property type="component" value="Unassembled WGS sequence"/>
</dbReference>
<evidence type="ECO:0000259" key="1">
    <source>
        <dbReference type="Pfam" id="PF00535"/>
    </source>
</evidence>
<dbReference type="CDD" id="cd00761">
    <property type="entry name" value="Glyco_tranf_GTA_type"/>
    <property type="match status" value="1"/>
</dbReference>
<gene>
    <name evidence="2" type="ORF">I1A42_11540</name>
</gene>
<dbReference type="SUPFAM" id="SSF53448">
    <property type="entry name" value="Nucleotide-diphospho-sugar transferases"/>
    <property type="match status" value="1"/>
</dbReference>
<comment type="caution">
    <text evidence="2">The sequence shown here is derived from an EMBL/GenBank/DDBJ whole genome shotgun (WGS) entry which is preliminary data.</text>
</comment>
<keyword evidence="3" id="KW-1185">Reference proteome</keyword>
<name>A0ABS0GG17_9VIBR</name>
<proteinExistence type="predicted"/>
<sequence>MLTIFTPTYNRGSYLRKCYDSLKKQSFTDFEWLIIDDGSTDDTQSIIQSFIEEGRVNIRYIYQNNSGKQAAWNNAVLNAKGQYFIGVDSDDALVDDSLALFFNQYIPILEANNDCVGIRALSKSSSQAESYDKGFLSDENYAICSWFDEFSSRIVQERIDILKTELLKEFLYPVSKHIKFIPEVWFYVRLSQQYKFLYVSECLRVFYDDHNQNRLSRSSIKKNVHGHFISRLAMLRGIPLYCYAKNPMAFIKTLVRLVQSKIYILLEKDK</sequence>
<evidence type="ECO:0000313" key="2">
    <source>
        <dbReference type="EMBL" id="MBF9001178.1"/>
    </source>
</evidence>